<dbReference type="Gene3D" id="3.30.70.20">
    <property type="match status" value="1"/>
</dbReference>
<dbReference type="GO" id="GO:0005886">
    <property type="term" value="C:plasma membrane"/>
    <property type="evidence" value="ECO:0007669"/>
    <property type="project" value="TreeGrafter"/>
</dbReference>
<dbReference type="InterPro" id="IPR017900">
    <property type="entry name" value="4Fe4S_Fe_S_CS"/>
</dbReference>
<dbReference type="Proteomes" id="UP000440125">
    <property type="component" value="Unassembled WGS sequence"/>
</dbReference>
<evidence type="ECO:0000313" key="2">
    <source>
        <dbReference type="EMBL" id="MUM65233.1"/>
    </source>
</evidence>
<dbReference type="PROSITE" id="PS00198">
    <property type="entry name" value="4FE4S_FER_1"/>
    <property type="match status" value="1"/>
</dbReference>
<evidence type="ECO:0000313" key="3">
    <source>
        <dbReference type="Proteomes" id="UP000440125"/>
    </source>
</evidence>
<dbReference type="EMBL" id="WFIY01000004">
    <property type="protein sequence ID" value="MUM65233.1"/>
    <property type="molecule type" value="Genomic_DNA"/>
</dbReference>
<dbReference type="OrthoDB" id="42878at2157"/>
<dbReference type="SUPFAM" id="SSF46548">
    <property type="entry name" value="alpha-helical ferredoxin"/>
    <property type="match status" value="1"/>
</dbReference>
<dbReference type="PANTHER" id="PTHR43255:SF2">
    <property type="entry name" value="HETERODISULFIDE REDUCTASE RELATED PROTEIN"/>
    <property type="match status" value="1"/>
</dbReference>
<gene>
    <name evidence="2" type="ORF">D1867_08290</name>
</gene>
<sequence length="619" mass="70473">MESLESLFYSSIISKNIDKYIKITKEEDIKNLPNNVNAKYELLRGNVTSNIVADLSELKGVEDLGDSIKVLAGTKWRDVISYSPELWSVMDFSVGGTISLGDEGFGYNEFGELANRVTVEAYLNGEKYTGKYRGGIIYAIYIKKENKPLIFKQYSGSEDIVLSKVKSLLSENVLPFRDISLIKDNNGTRLVVSYTQVREILVRRYISGFSEAPHLYPQLSSIGKFIYIGKTDLLNISSDLLKNTKYAYFTFRGNSAYYVVSSDIKLDITSISQEYSIEKFNGCILCGKCVDTCPHSYQRNSPVFSPLGFFVLSTIGKETYVSNCHLCGICEEVCPVDLNIVDLIKQKSTLNSKVPNVQLTFPSKKSIILTAISDNLLEDALKLIKYFSLRGIKLGVITLPEPLEKIVKGQINLENARKLLENVDEIITLTPEEARYLIVLKSVKILDITFAYSILENIIRPLMEGKRIHFPCFYSEKEFYGCSYEMLNLANNEGYGENKINAEITLCPLAAKRLGIKSYIDLLNINLDISDVYKLHTEISETLSTLDRVLEDAEWYKEIEPKIYEKIFLDAIDKVLLSKNYFEIFYYYLNIDKLEFKNERIKSSVKNEIEKLLRSSNKD</sequence>
<evidence type="ECO:0000259" key="1">
    <source>
        <dbReference type="PROSITE" id="PS51379"/>
    </source>
</evidence>
<reference evidence="2 3" key="1">
    <citation type="submission" date="2019-10" db="EMBL/GenBank/DDBJ databases">
        <title>Genome Sequences from Six Type Strain Members of the Archaeal Family Sulfolobaceae: Acidianus ambivalens, Acidianus infernus, Metallosphaera prunae, Stygiolobus azoricus, Sulfolobus metallicus, and Sulfurisphaera ohwakuensis.</title>
        <authorList>
            <person name="Counts J.A."/>
            <person name="Kelly R.M."/>
        </authorList>
    </citation>
    <scope>NUCLEOTIDE SEQUENCE [LARGE SCALE GENOMIC DNA]</scope>
    <source>
        <strain evidence="2 3">DSM 3191</strain>
    </source>
</reference>
<dbReference type="InterPro" id="IPR017896">
    <property type="entry name" value="4Fe4S_Fe-S-bd"/>
</dbReference>
<protein>
    <submittedName>
        <fullName evidence="2">4Fe-4S dicluster domain-containing protein</fullName>
    </submittedName>
</protein>
<feature type="domain" description="4Fe-4S ferredoxin-type" evidence="1">
    <location>
        <begin position="316"/>
        <end position="346"/>
    </location>
</feature>
<keyword evidence="3" id="KW-1185">Reference proteome</keyword>
<comment type="caution">
    <text evidence="2">The sequence shown here is derived from an EMBL/GenBank/DDBJ whole genome shotgun (WGS) entry which is preliminary data.</text>
</comment>
<proteinExistence type="predicted"/>
<dbReference type="GO" id="GO:0016491">
    <property type="term" value="F:oxidoreductase activity"/>
    <property type="evidence" value="ECO:0007669"/>
    <property type="project" value="UniProtKB-ARBA"/>
</dbReference>
<organism evidence="2 3">
    <name type="scientific">Acidianus infernus</name>
    <dbReference type="NCBI Taxonomy" id="12915"/>
    <lineage>
        <taxon>Archaea</taxon>
        <taxon>Thermoproteota</taxon>
        <taxon>Thermoprotei</taxon>
        <taxon>Sulfolobales</taxon>
        <taxon>Sulfolobaceae</taxon>
        <taxon>Acidianus</taxon>
    </lineage>
</organism>
<dbReference type="PANTHER" id="PTHR43255">
    <property type="entry name" value="IRON-SULFUR-BINDING OXIDOREDUCTASE FADF-RELATED-RELATED"/>
    <property type="match status" value="1"/>
</dbReference>
<dbReference type="PROSITE" id="PS51379">
    <property type="entry name" value="4FE4S_FER_2"/>
    <property type="match status" value="2"/>
</dbReference>
<name>A0A6A9QHD8_ACIIN</name>
<feature type="domain" description="4Fe-4S ferredoxin-type" evidence="1">
    <location>
        <begin position="273"/>
        <end position="303"/>
    </location>
</feature>
<dbReference type="RefSeq" id="WP_155863727.1">
    <property type="nucleotide sequence ID" value="NZ_WFIY01000004.1"/>
</dbReference>
<dbReference type="InterPro" id="IPR051460">
    <property type="entry name" value="HdrC_iron-sulfur_subunit"/>
</dbReference>
<dbReference type="AlphaFoldDB" id="A0A6A9QHD8"/>
<dbReference type="Pfam" id="PF12838">
    <property type="entry name" value="Fer4_7"/>
    <property type="match status" value="1"/>
</dbReference>
<accession>A0A6A9QHD8</accession>